<dbReference type="InterPro" id="IPR036890">
    <property type="entry name" value="HATPase_C_sf"/>
</dbReference>
<dbReference type="InterPro" id="IPR050640">
    <property type="entry name" value="Bact_2-comp_sensor_kinase"/>
</dbReference>
<comment type="caution">
    <text evidence="3">The sequence shown here is derived from an EMBL/GenBank/DDBJ whole genome shotgun (WGS) entry which is preliminary data.</text>
</comment>
<dbReference type="PANTHER" id="PTHR34220">
    <property type="entry name" value="SENSOR HISTIDINE KINASE YPDA"/>
    <property type="match status" value="1"/>
</dbReference>
<dbReference type="InterPro" id="IPR010559">
    <property type="entry name" value="Sig_transdc_His_kin_internal"/>
</dbReference>
<proteinExistence type="predicted"/>
<evidence type="ECO:0000256" key="1">
    <source>
        <dbReference type="SAM" id="Phobius"/>
    </source>
</evidence>
<evidence type="ECO:0000313" key="3">
    <source>
        <dbReference type="EMBL" id="MVM31143.1"/>
    </source>
</evidence>
<sequence length="398" mass="45524">MTSIDKLLKQANIPISSRQFWRYAFVFWGILSIISYIQHTLVWLVEGKSKMYIASSVQWLITYLMWLGFTPLILYAAHRFPIRLMENKASWGKMIVIHVLIASLYALLIAVVSYGCLLHLFFYETGQWIGPVNILYWFFYSYSLSVITYLLVVVGYSIIVYTYQFQALKEQNLTYELNNEQLKTQLTSAQLQSLKMQLNPHFLFNTHHAIVSLMLQNDTRKAIDMVTALSDLLRGVLAHQDTNFLSLRDELNLTQQYLAIQQIRFQDRLRIEYDIDPDTENCLVPQLLLQPLVENAVTHGISGLTTDALIRITTRKRSGDIQITVFDNGVGQRRNGRSGGSGLGLNNTRLRLQQAYGKAAHFEFDQPTGGSTIVLLTFPCQTSLLTTSNHAHLSLNHH</sequence>
<keyword evidence="1" id="KW-1133">Transmembrane helix</keyword>
<feature type="transmembrane region" description="Helical" evidence="1">
    <location>
        <begin position="57"/>
        <end position="77"/>
    </location>
</feature>
<feature type="domain" description="Histidine kinase/HSP90-like ATPase" evidence="2">
    <location>
        <begin position="280"/>
        <end position="382"/>
    </location>
</feature>
<dbReference type="PANTHER" id="PTHR34220:SF7">
    <property type="entry name" value="SENSOR HISTIDINE KINASE YPDA"/>
    <property type="match status" value="1"/>
</dbReference>
<dbReference type="InterPro" id="IPR003594">
    <property type="entry name" value="HATPase_dom"/>
</dbReference>
<reference evidence="3 4" key="1">
    <citation type="submission" date="2019-12" db="EMBL/GenBank/DDBJ databases">
        <title>Spirosoma sp. HMF4905 genome sequencing and assembly.</title>
        <authorList>
            <person name="Kang H."/>
            <person name="Cha I."/>
            <person name="Kim H."/>
            <person name="Joh K."/>
        </authorList>
    </citation>
    <scope>NUCLEOTIDE SEQUENCE [LARGE SCALE GENOMIC DNA]</scope>
    <source>
        <strain evidence="3 4">HMF4905</strain>
    </source>
</reference>
<dbReference type="Proteomes" id="UP000436006">
    <property type="component" value="Unassembled WGS sequence"/>
</dbReference>
<organism evidence="3 4">
    <name type="scientific">Spirosoma arboris</name>
    <dbReference type="NCBI Taxonomy" id="2682092"/>
    <lineage>
        <taxon>Bacteria</taxon>
        <taxon>Pseudomonadati</taxon>
        <taxon>Bacteroidota</taxon>
        <taxon>Cytophagia</taxon>
        <taxon>Cytophagales</taxon>
        <taxon>Cytophagaceae</taxon>
        <taxon>Spirosoma</taxon>
    </lineage>
</organism>
<dbReference type="GO" id="GO:0000155">
    <property type="term" value="F:phosphorelay sensor kinase activity"/>
    <property type="evidence" value="ECO:0007669"/>
    <property type="project" value="InterPro"/>
</dbReference>
<dbReference type="SUPFAM" id="SSF55874">
    <property type="entry name" value="ATPase domain of HSP90 chaperone/DNA topoisomerase II/histidine kinase"/>
    <property type="match status" value="1"/>
</dbReference>
<dbReference type="AlphaFoldDB" id="A0A7K1SBE2"/>
<keyword evidence="3" id="KW-0418">Kinase</keyword>
<evidence type="ECO:0000313" key="4">
    <source>
        <dbReference type="Proteomes" id="UP000436006"/>
    </source>
</evidence>
<dbReference type="SMART" id="SM00387">
    <property type="entry name" value="HATPase_c"/>
    <property type="match status" value="1"/>
</dbReference>
<protein>
    <submittedName>
        <fullName evidence="3">Sensor histidine kinase</fullName>
    </submittedName>
</protein>
<dbReference type="RefSeq" id="WP_157585724.1">
    <property type="nucleotide sequence ID" value="NZ_WPIN01000004.1"/>
</dbReference>
<feature type="transmembrane region" description="Helical" evidence="1">
    <location>
        <begin position="134"/>
        <end position="163"/>
    </location>
</feature>
<dbReference type="Gene3D" id="3.30.565.10">
    <property type="entry name" value="Histidine kinase-like ATPase, C-terminal domain"/>
    <property type="match status" value="1"/>
</dbReference>
<feature type="transmembrane region" description="Helical" evidence="1">
    <location>
        <begin position="20"/>
        <end position="37"/>
    </location>
</feature>
<keyword evidence="1" id="KW-0812">Transmembrane</keyword>
<dbReference type="EMBL" id="WPIN01000004">
    <property type="protein sequence ID" value="MVM31143.1"/>
    <property type="molecule type" value="Genomic_DNA"/>
</dbReference>
<accession>A0A7K1SBE2</accession>
<keyword evidence="4" id="KW-1185">Reference proteome</keyword>
<name>A0A7K1SBE2_9BACT</name>
<gene>
    <name evidence="3" type="ORF">GO755_13965</name>
</gene>
<dbReference type="Pfam" id="PF06580">
    <property type="entry name" value="His_kinase"/>
    <property type="match status" value="1"/>
</dbReference>
<keyword evidence="3" id="KW-0808">Transferase</keyword>
<dbReference type="GO" id="GO:0016020">
    <property type="term" value="C:membrane"/>
    <property type="evidence" value="ECO:0007669"/>
    <property type="project" value="InterPro"/>
</dbReference>
<evidence type="ECO:0000259" key="2">
    <source>
        <dbReference type="SMART" id="SM00387"/>
    </source>
</evidence>
<dbReference type="Pfam" id="PF02518">
    <property type="entry name" value="HATPase_c"/>
    <property type="match status" value="1"/>
</dbReference>
<keyword evidence="1" id="KW-0472">Membrane</keyword>
<feature type="transmembrane region" description="Helical" evidence="1">
    <location>
        <begin position="97"/>
        <end position="122"/>
    </location>
</feature>